<dbReference type="PANTHER" id="PTHR42060:SF1">
    <property type="entry name" value="NHL REPEAT-CONTAINING PROTEIN"/>
    <property type="match status" value="1"/>
</dbReference>
<keyword evidence="2" id="KW-1185">Reference proteome</keyword>
<dbReference type="SUPFAM" id="SSF51905">
    <property type="entry name" value="FAD/NAD(P)-binding domain"/>
    <property type="match status" value="1"/>
</dbReference>
<reference evidence="1 2" key="1">
    <citation type="submission" date="2020-03" db="EMBL/GenBank/DDBJ databases">
        <title>Draft Genome Sequence of Cudoniella acicularis.</title>
        <authorList>
            <person name="Buettner E."/>
            <person name="Kellner H."/>
        </authorList>
    </citation>
    <scope>NUCLEOTIDE SEQUENCE [LARGE SCALE GENOMIC DNA]</scope>
    <source>
        <strain evidence="1 2">DSM 108380</strain>
    </source>
</reference>
<accession>A0A8H4RX78</accession>
<dbReference type="EMBL" id="JAAMPI010000016">
    <property type="protein sequence ID" value="KAF4637640.1"/>
    <property type="molecule type" value="Genomic_DNA"/>
</dbReference>
<gene>
    <name evidence="1" type="ORF">G7Y89_g449</name>
</gene>
<dbReference type="Proteomes" id="UP000566819">
    <property type="component" value="Unassembled WGS sequence"/>
</dbReference>
<dbReference type="InterPro" id="IPR052998">
    <property type="entry name" value="Hetero-Diels-Alderase-like"/>
</dbReference>
<name>A0A8H4RX78_9HELO</name>
<dbReference type="AlphaFoldDB" id="A0A8H4RX78"/>
<organism evidence="1 2">
    <name type="scientific">Cudoniella acicularis</name>
    <dbReference type="NCBI Taxonomy" id="354080"/>
    <lineage>
        <taxon>Eukaryota</taxon>
        <taxon>Fungi</taxon>
        <taxon>Dikarya</taxon>
        <taxon>Ascomycota</taxon>
        <taxon>Pezizomycotina</taxon>
        <taxon>Leotiomycetes</taxon>
        <taxon>Helotiales</taxon>
        <taxon>Tricladiaceae</taxon>
        <taxon>Cudoniella</taxon>
    </lineage>
</organism>
<evidence type="ECO:0000313" key="1">
    <source>
        <dbReference type="EMBL" id="KAF4637640.1"/>
    </source>
</evidence>
<sequence>MWHLKKVTAIFEDGREESADLILGCDGIHSAVRTKYVEPSRVPIYTNVAVAYSVIDGNGLSLPPHFHQTAMNSGRFGSLLTSYVDPDHSKIYLGAVMSMPEEKDKHGWRMPPQGESTGLAIEDGVLLARILSSHSGSEEVDIERAFRMYEKTRRPRIDRSYKEAVMRWESVKDKGWFLQKLIEWLMWVILWWKMSDFEKIVIFPTPGFEVWERTGWFTVRTSCEGSNPFYPLKKTLTSFLSLIRESKQTCVSETSTQFKMHLIKALFLAALTPLSLASALPRTTTTPTIRQIYTFGPNTFIENIAVRSNSQLLLTSLSVPTLFTLNPLLPTPNASIIHTFPTNTSLSGITEISPDNFVVVTGIWDLATARATLGSLSIWTVDFSSSPNSNSESPVVKNVANVTQSTILNGIVSIPSTPLVLAADSAIGAVWVINTLTGTSSTSFSSPLFQPGNASTLGQNLGINGLKIHSSYLYFTNSAQGIFGRVKINRGGEKVGEIEVLANVSVATSGLYVDDFAIREGSEEGTAWIATHPSQVVKVSLKDGTQEVIANASLLLNPTSAAFGRGSAGQEKTLYVTNGGEFSGSGLVNEGVVAIDTT</sequence>
<dbReference type="InterPro" id="IPR036188">
    <property type="entry name" value="FAD/NAD-bd_sf"/>
</dbReference>
<dbReference type="SUPFAM" id="SSF63829">
    <property type="entry name" value="Calcium-dependent phosphotriesterase"/>
    <property type="match status" value="1"/>
</dbReference>
<comment type="caution">
    <text evidence="1">The sequence shown here is derived from an EMBL/GenBank/DDBJ whole genome shotgun (WGS) entry which is preliminary data.</text>
</comment>
<proteinExistence type="predicted"/>
<dbReference type="Gene3D" id="3.50.50.60">
    <property type="entry name" value="FAD/NAD(P)-binding domain"/>
    <property type="match status" value="2"/>
</dbReference>
<dbReference type="OrthoDB" id="9977941at2759"/>
<dbReference type="InterPro" id="IPR011042">
    <property type="entry name" value="6-blade_b-propeller_TolB-like"/>
</dbReference>
<dbReference type="Gene3D" id="2.120.10.30">
    <property type="entry name" value="TolB, C-terminal domain"/>
    <property type="match status" value="1"/>
</dbReference>
<protein>
    <recommendedName>
        <fullName evidence="3">FAD-binding domain-containing protein</fullName>
    </recommendedName>
</protein>
<dbReference type="PANTHER" id="PTHR42060">
    <property type="entry name" value="NHL REPEAT-CONTAINING PROTEIN-RELATED"/>
    <property type="match status" value="1"/>
</dbReference>
<evidence type="ECO:0008006" key="3">
    <source>
        <dbReference type="Google" id="ProtNLM"/>
    </source>
</evidence>
<evidence type="ECO:0000313" key="2">
    <source>
        <dbReference type="Proteomes" id="UP000566819"/>
    </source>
</evidence>